<keyword evidence="2" id="KW-0378">Hydrolase</keyword>
<dbReference type="Gene3D" id="3.40.50.1820">
    <property type="entry name" value="alpha/beta hydrolase"/>
    <property type="match status" value="1"/>
</dbReference>
<dbReference type="Proteomes" id="UP001141629">
    <property type="component" value="Unassembled WGS sequence"/>
</dbReference>
<dbReference type="Pfam" id="PF12697">
    <property type="entry name" value="Abhydrolase_6"/>
    <property type="match status" value="1"/>
</dbReference>
<accession>A0A9X3BVP2</accession>
<proteinExistence type="predicted"/>
<reference evidence="2" key="2">
    <citation type="journal article" date="2022" name="BMC Genomics">
        <title>Comparative genome analysis of mycobacteria focusing on tRNA and non-coding RNA.</title>
        <authorList>
            <person name="Behra P.R.K."/>
            <person name="Pettersson B.M.F."/>
            <person name="Ramesh M."/>
            <person name="Das S."/>
            <person name="Dasgupta S."/>
            <person name="Kirsebom L.A."/>
        </authorList>
    </citation>
    <scope>NUCLEOTIDE SEQUENCE</scope>
    <source>
        <strain evidence="2">DSM 44838</strain>
    </source>
</reference>
<feature type="domain" description="AB hydrolase-1" evidence="1">
    <location>
        <begin position="191"/>
        <end position="292"/>
    </location>
</feature>
<dbReference type="RefSeq" id="WP_372512643.1">
    <property type="nucleotide sequence ID" value="NZ_JACKVK010000013.1"/>
</dbReference>
<dbReference type="SUPFAM" id="SSF53474">
    <property type="entry name" value="alpha/beta-Hydrolases"/>
    <property type="match status" value="1"/>
</dbReference>
<name>A0A9X3BVP2_9MYCO</name>
<evidence type="ECO:0000259" key="1">
    <source>
        <dbReference type="Pfam" id="PF12697"/>
    </source>
</evidence>
<gene>
    <name evidence="2" type="ORF">H7K45_25685</name>
</gene>
<dbReference type="EMBL" id="JACKVK010000013">
    <property type="protein sequence ID" value="MCV7423949.1"/>
    <property type="molecule type" value="Genomic_DNA"/>
</dbReference>
<sequence length="321" mass="35228">MAAMLLDVRADGAADDAHDRASRAMAARAALVANPETERRAARLSAALDDMVIDLHKMSATFVDGPDPIPLTWFRDAVTQAIADASNTQTQPDVEDLLETLQWAITSALSKRRAALGAPFDSDFRWQDTFARVGDVLDRRLGGSRSIGRAGKRAMTAAMRLGVRKRVMQTMAFAVGDIIVYTQHREQILDRVDAAVKDAARHGNVCLVGHSLGGVIGLDYCFSRHPVSNLATVGSQVGLFAEWGFFDMAPRDAHTGKLIPPLPVDTWINMYDPNDLLSFYAESCFTNVHDVLVNTRAPFPDSHSEYWRCEDVYAQLAALIP</sequence>
<dbReference type="InterPro" id="IPR000073">
    <property type="entry name" value="AB_hydrolase_1"/>
</dbReference>
<organism evidence="2 3">
    <name type="scientific">Mycobacterium yunnanensis</name>
    <dbReference type="NCBI Taxonomy" id="368477"/>
    <lineage>
        <taxon>Bacteria</taxon>
        <taxon>Bacillati</taxon>
        <taxon>Actinomycetota</taxon>
        <taxon>Actinomycetes</taxon>
        <taxon>Mycobacteriales</taxon>
        <taxon>Mycobacteriaceae</taxon>
        <taxon>Mycobacterium</taxon>
    </lineage>
</organism>
<comment type="caution">
    <text evidence="2">The sequence shown here is derived from an EMBL/GenBank/DDBJ whole genome shotgun (WGS) entry which is preliminary data.</text>
</comment>
<evidence type="ECO:0000313" key="3">
    <source>
        <dbReference type="Proteomes" id="UP001141629"/>
    </source>
</evidence>
<protein>
    <submittedName>
        <fullName evidence="2">Alpha/beta fold hydrolase</fullName>
    </submittedName>
</protein>
<dbReference type="AlphaFoldDB" id="A0A9X3BVP2"/>
<reference evidence="2" key="1">
    <citation type="submission" date="2020-07" db="EMBL/GenBank/DDBJ databases">
        <authorList>
            <person name="Pettersson B.M.F."/>
            <person name="Behra P.R.K."/>
            <person name="Ramesh M."/>
            <person name="Das S."/>
            <person name="Dasgupta S."/>
            <person name="Kirsebom L.A."/>
        </authorList>
    </citation>
    <scope>NUCLEOTIDE SEQUENCE</scope>
    <source>
        <strain evidence="2">DSM 44838</strain>
    </source>
</reference>
<keyword evidence="3" id="KW-1185">Reference proteome</keyword>
<evidence type="ECO:0000313" key="2">
    <source>
        <dbReference type="EMBL" id="MCV7423949.1"/>
    </source>
</evidence>
<dbReference type="GO" id="GO:0016787">
    <property type="term" value="F:hydrolase activity"/>
    <property type="evidence" value="ECO:0007669"/>
    <property type="project" value="UniProtKB-KW"/>
</dbReference>
<dbReference type="InterPro" id="IPR029058">
    <property type="entry name" value="AB_hydrolase_fold"/>
</dbReference>